<dbReference type="Proteomes" id="UP001652662">
    <property type="component" value="Chromosome 1"/>
</dbReference>
<feature type="chain" id="PRO_5045394823" evidence="1">
    <location>
        <begin position="25"/>
        <end position="79"/>
    </location>
</feature>
<dbReference type="GeneID" id="103550292"/>
<sequence>MRFPVLLSLLCILLLCFSIFSAEGTRPRPRPKHGKVRPCCPPGGTPVQVNPKGRPSKICRPCKFKPEAPWVVPGALPQV</sequence>
<feature type="signal peptide" evidence="1">
    <location>
        <begin position="1"/>
        <end position="24"/>
    </location>
</feature>
<evidence type="ECO:0000256" key="1">
    <source>
        <dbReference type="SAM" id="SignalP"/>
    </source>
</evidence>
<keyword evidence="2" id="KW-1185">Reference proteome</keyword>
<proteinExistence type="predicted"/>
<organism evidence="2 3">
    <name type="scientific">Equus przewalskii</name>
    <name type="common">Przewalski's horse</name>
    <name type="synonym">Equus caballus przewalskii</name>
    <dbReference type="NCBI Taxonomy" id="9798"/>
    <lineage>
        <taxon>Eukaryota</taxon>
        <taxon>Metazoa</taxon>
        <taxon>Chordata</taxon>
        <taxon>Craniata</taxon>
        <taxon>Vertebrata</taxon>
        <taxon>Euteleostomi</taxon>
        <taxon>Mammalia</taxon>
        <taxon>Eutheria</taxon>
        <taxon>Laurasiatheria</taxon>
        <taxon>Perissodactyla</taxon>
        <taxon>Equidae</taxon>
        <taxon>Equus</taxon>
    </lineage>
</organism>
<gene>
    <name evidence="3" type="primary">GPR15LG</name>
</gene>
<reference evidence="2" key="1">
    <citation type="submission" date="2025-05" db="UniProtKB">
        <authorList>
            <consortium name="RefSeq"/>
        </authorList>
    </citation>
    <scope>NUCLEOTIDE SEQUENCE [LARGE SCALE GENOMIC DNA]</scope>
</reference>
<name>A0ABM2EUI5_EQUPR</name>
<reference evidence="3" key="2">
    <citation type="submission" date="2025-08" db="UniProtKB">
        <authorList>
            <consortium name="RefSeq"/>
        </authorList>
    </citation>
    <scope>IDENTIFICATION</scope>
    <source>
        <tissue evidence="3">Blood</tissue>
    </source>
</reference>
<dbReference type="RefSeq" id="XP_008517307.1">
    <property type="nucleotide sequence ID" value="XM_008519085.2"/>
</dbReference>
<evidence type="ECO:0000313" key="2">
    <source>
        <dbReference type="Proteomes" id="UP001652662"/>
    </source>
</evidence>
<protein>
    <submittedName>
        <fullName evidence="3">Protein GPR15LG</fullName>
    </submittedName>
</protein>
<evidence type="ECO:0000313" key="3">
    <source>
        <dbReference type="RefSeq" id="XP_008517307.1"/>
    </source>
</evidence>
<dbReference type="InterPro" id="IPR031713">
    <property type="entry name" value="GPR15L"/>
</dbReference>
<accession>A0ABM2EUI5</accession>
<keyword evidence="1" id="KW-0732">Signal</keyword>
<dbReference type="Pfam" id="PF15854">
    <property type="entry name" value="GPR15L"/>
    <property type="match status" value="1"/>
</dbReference>